<keyword evidence="1" id="KW-0812">Transmembrane</keyword>
<reference evidence="2 3" key="1">
    <citation type="submission" date="2019-03" db="EMBL/GenBank/DDBJ databases">
        <title>Genomic Encyclopedia of Type Strains, Phase IV (KMG-IV): sequencing the most valuable type-strain genomes for metagenomic binning, comparative biology and taxonomic classification.</title>
        <authorList>
            <person name="Goeker M."/>
        </authorList>
    </citation>
    <scope>NUCLEOTIDE SEQUENCE [LARGE SCALE GENOMIC DNA]</scope>
    <source>
        <strain evidence="2 3">DSM 13605</strain>
    </source>
</reference>
<dbReference type="OrthoDB" id="9777774at2"/>
<evidence type="ECO:0000313" key="2">
    <source>
        <dbReference type="EMBL" id="TCT19950.1"/>
    </source>
</evidence>
<proteinExistence type="predicted"/>
<gene>
    <name evidence="2" type="ORF">EDC34_11413</name>
</gene>
<comment type="caution">
    <text evidence="2">The sequence shown here is derived from an EMBL/GenBank/DDBJ whole genome shotgun (WGS) entry which is preliminary data.</text>
</comment>
<feature type="transmembrane region" description="Helical" evidence="1">
    <location>
        <begin position="128"/>
        <end position="149"/>
    </location>
</feature>
<feature type="transmembrane region" description="Helical" evidence="1">
    <location>
        <begin position="63"/>
        <end position="82"/>
    </location>
</feature>
<feature type="transmembrane region" description="Helical" evidence="1">
    <location>
        <begin position="156"/>
        <end position="178"/>
    </location>
</feature>
<dbReference type="Proteomes" id="UP000295414">
    <property type="component" value="Unassembled WGS sequence"/>
</dbReference>
<evidence type="ECO:0000256" key="1">
    <source>
        <dbReference type="SAM" id="Phobius"/>
    </source>
</evidence>
<accession>A0A4R3MU14</accession>
<name>A0A4R3MU14_9GAMM</name>
<protein>
    <recommendedName>
        <fullName evidence="4">Peptidase M50B-like protein</fullName>
    </recommendedName>
</protein>
<feature type="transmembrane region" description="Helical" evidence="1">
    <location>
        <begin position="89"/>
        <end position="108"/>
    </location>
</feature>
<keyword evidence="1" id="KW-0472">Membrane</keyword>
<feature type="transmembrane region" description="Helical" evidence="1">
    <location>
        <begin position="198"/>
        <end position="218"/>
    </location>
</feature>
<sequence length="225" mass="24322">MPGYRFSLDPRSLLALVALCWLASFAHEFTHHLAGLALCGPGGRMSLSLFALADSCDARWPWTTVAGPALSYLLMWAGMALVLRGRAMWWGFALVIANKPLMRLLTVATGGGDEGRLWSLVAPQSARWLATATVLMLVLPPLWACWRALPARGRGWMLPAALLLPMLPLLGVPAIDAATYGDWIHGQATLPAAFGVPYSVWAIEAGVCLLFLGLLLGLRVARRTH</sequence>
<keyword evidence="3" id="KW-1185">Reference proteome</keyword>
<evidence type="ECO:0000313" key="3">
    <source>
        <dbReference type="Proteomes" id="UP000295414"/>
    </source>
</evidence>
<dbReference type="EMBL" id="SMAP01000014">
    <property type="protein sequence ID" value="TCT19950.1"/>
    <property type="molecule type" value="Genomic_DNA"/>
</dbReference>
<dbReference type="AlphaFoldDB" id="A0A4R3MU14"/>
<organism evidence="2 3">
    <name type="scientific">Thermomonas haemolytica</name>
    <dbReference type="NCBI Taxonomy" id="141949"/>
    <lineage>
        <taxon>Bacteria</taxon>
        <taxon>Pseudomonadati</taxon>
        <taxon>Pseudomonadota</taxon>
        <taxon>Gammaproteobacteria</taxon>
        <taxon>Lysobacterales</taxon>
        <taxon>Lysobacteraceae</taxon>
        <taxon>Thermomonas</taxon>
    </lineage>
</organism>
<keyword evidence="1" id="KW-1133">Transmembrane helix</keyword>
<evidence type="ECO:0008006" key="4">
    <source>
        <dbReference type="Google" id="ProtNLM"/>
    </source>
</evidence>
<dbReference type="RefSeq" id="WP_114961116.1">
    <property type="nucleotide sequence ID" value="NZ_MSZW01000067.1"/>
</dbReference>